<proteinExistence type="predicted"/>
<evidence type="ECO:0000313" key="2">
    <source>
        <dbReference type="EMBL" id="NNV20527.1"/>
    </source>
</evidence>
<evidence type="ECO:0000256" key="1">
    <source>
        <dbReference type="SAM" id="Phobius"/>
    </source>
</evidence>
<keyword evidence="1" id="KW-1133">Transmembrane helix</keyword>
<comment type="caution">
    <text evidence="2">The sequence shown here is derived from an EMBL/GenBank/DDBJ whole genome shotgun (WGS) entry which is preliminary data.</text>
</comment>
<evidence type="ECO:0000313" key="3">
    <source>
        <dbReference type="Proteomes" id="UP000526233"/>
    </source>
</evidence>
<dbReference type="AlphaFoldDB" id="A0A7Y3T3V4"/>
<reference evidence="2 3" key="1">
    <citation type="submission" date="2018-11" db="EMBL/GenBank/DDBJ databases">
        <title>Genome sequencing and analysis.</title>
        <authorList>
            <person name="Huang Y.-T."/>
        </authorList>
    </citation>
    <scope>NUCLEOTIDE SEQUENCE [LARGE SCALE GENOMIC DNA]</scope>
    <source>
        <strain evidence="2 3">SHIN</strain>
    </source>
</reference>
<keyword evidence="1" id="KW-0812">Transmembrane</keyword>
<protein>
    <submittedName>
        <fullName evidence="2">Uncharacterized protein</fullName>
    </submittedName>
</protein>
<dbReference type="EMBL" id="PKQI01000002">
    <property type="protein sequence ID" value="NNV20527.1"/>
    <property type="molecule type" value="Genomic_DNA"/>
</dbReference>
<gene>
    <name evidence="2" type="ORF">EHE22_08830</name>
</gene>
<dbReference type="RefSeq" id="WP_171379846.1">
    <property type="nucleotide sequence ID" value="NZ_PKQI01000002.1"/>
</dbReference>
<sequence length="116" mass="12329">MKVLAGDWKEGINVLVGPNGVVFQKGIFRNERVPLSEIANFDMVTEENKASILGKVGWGAAGAIVLGPLGLLAGVLGGGNKKDRVMAIRFKDGRKALIKGGPKDVEAFNKYTFSLS</sequence>
<dbReference type="Proteomes" id="UP000526233">
    <property type="component" value="Unassembled WGS sequence"/>
</dbReference>
<feature type="transmembrane region" description="Helical" evidence="1">
    <location>
        <begin position="56"/>
        <end position="79"/>
    </location>
</feature>
<accession>A0A7Y3T3V4</accession>
<keyword evidence="1" id="KW-0472">Membrane</keyword>
<organism evidence="2 3">
    <name type="scientific">Brucella pseudogrignonensis</name>
    <dbReference type="NCBI Taxonomy" id="419475"/>
    <lineage>
        <taxon>Bacteria</taxon>
        <taxon>Pseudomonadati</taxon>
        <taxon>Pseudomonadota</taxon>
        <taxon>Alphaproteobacteria</taxon>
        <taxon>Hyphomicrobiales</taxon>
        <taxon>Brucellaceae</taxon>
        <taxon>Brucella/Ochrobactrum group</taxon>
        <taxon>Brucella</taxon>
    </lineage>
</organism>
<name>A0A7Y3T3V4_9HYPH</name>